<name>A0A833RE34_9HYME</name>
<sequence>MFPVEAMQQFYLNIFLVQQIFYELFDAVTRLVLYFVLKDKTIELSFPDVGNRLYSHKRPWHVSRRPVCTDRNARMSACFRNQERVRHANTRAQSATGRKMKEVKKKKKNLAPKFLVNFSNSESKLERVFCYLSRNGITKEKLCILISNINADSKRSRSEEADDLLPMKIRIKTSRRNGGANQPKTLPTVSSTARWKVPRVDPKATESIDKMKYRRQSFIVLFVLSGLATPRCSSEEITLRINLEEPVAVTDEKFLSLTIDPVTLLAGNALSTDFERSINLARALSPAYLRFGGPRNSLYYFTDPNSQDADDERKIVSGELNRYHPLIVSRYLIMLEQFNLNHLKKKVIRSRLMDTTVKIAFTRCIYI</sequence>
<organism evidence="1 2">
    <name type="scientific">Frieseomelitta varia</name>
    <dbReference type="NCBI Taxonomy" id="561572"/>
    <lineage>
        <taxon>Eukaryota</taxon>
        <taxon>Metazoa</taxon>
        <taxon>Ecdysozoa</taxon>
        <taxon>Arthropoda</taxon>
        <taxon>Hexapoda</taxon>
        <taxon>Insecta</taxon>
        <taxon>Pterygota</taxon>
        <taxon>Neoptera</taxon>
        <taxon>Endopterygota</taxon>
        <taxon>Hymenoptera</taxon>
        <taxon>Apocrita</taxon>
        <taxon>Aculeata</taxon>
        <taxon>Apoidea</taxon>
        <taxon>Anthophila</taxon>
        <taxon>Apidae</taxon>
        <taxon>Frieseomelitta</taxon>
    </lineage>
</organism>
<gene>
    <name evidence="1" type="ORF">E2986_12368</name>
</gene>
<dbReference type="Proteomes" id="UP000655588">
    <property type="component" value="Unassembled WGS sequence"/>
</dbReference>
<evidence type="ECO:0000313" key="2">
    <source>
        <dbReference type="Proteomes" id="UP000655588"/>
    </source>
</evidence>
<dbReference type="GO" id="GO:0031012">
    <property type="term" value="C:extracellular matrix"/>
    <property type="evidence" value="ECO:0007669"/>
    <property type="project" value="TreeGrafter"/>
</dbReference>
<evidence type="ECO:0000313" key="1">
    <source>
        <dbReference type="EMBL" id="KAF3421719.1"/>
    </source>
</evidence>
<keyword evidence="2" id="KW-1185">Reference proteome</keyword>
<dbReference type="GO" id="GO:0005615">
    <property type="term" value="C:extracellular space"/>
    <property type="evidence" value="ECO:0007669"/>
    <property type="project" value="TreeGrafter"/>
</dbReference>
<accession>A0A833RE34</accession>
<comment type="caution">
    <text evidence="1">The sequence shown here is derived from an EMBL/GenBank/DDBJ whole genome shotgun (WGS) entry which is preliminary data.</text>
</comment>
<dbReference type="EMBL" id="WNWW01000822">
    <property type="protein sequence ID" value="KAF3421719.1"/>
    <property type="molecule type" value="Genomic_DNA"/>
</dbReference>
<dbReference type="PANTHER" id="PTHR46145">
    <property type="entry name" value="HEPARANASE"/>
    <property type="match status" value="1"/>
</dbReference>
<reference evidence="1" key="1">
    <citation type="submission" date="2019-11" db="EMBL/GenBank/DDBJ databases">
        <title>The nuclear and mitochondrial genomes of Frieseomelitta varia - a highly eusocial stingless bee (Meliponini) with a permanently sterile worker caste.</title>
        <authorList>
            <person name="Freitas F.C.P."/>
            <person name="Lourenco A.P."/>
            <person name="Nunes F.M.F."/>
            <person name="Paschoal A.R."/>
            <person name="Abreu F.C.P."/>
            <person name="Barbin F.O."/>
            <person name="Bataglia L."/>
            <person name="Cardoso-Junior C.A.M."/>
            <person name="Cervoni M.S."/>
            <person name="Silva S.R."/>
            <person name="Dalarmi F."/>
            <person name="Del Lama M.A."/>
            <person name="Depintor T.S."/>
            <person name="Ferreira K.M."/>
            <person name="Goria P.S."/>
            <person name="Jaskot M.C."/>
            <person name="Lago D.C."/>
            <person name="Luna-Lucena D."/>
            <person name="Moda L.M."/>
            <person name="Nascimento L."/>
            <person name="Pedrino M."/>
            <person name="Rabico F.O."/>
            <person name="Sanches F.C."/>
            <person name="Santos D.E."/>
            <person name="Santos C.G."/>
            <person name="Vieira J."/>
            <person name="Lopes T.F."/>
            <person name="Barchuk A.R."/>
            <person name="Hartfelder K."/>
            <person name="Simoes Z.L.P."/>
            <person name="Bitondi M.M.G."/>
            <person name="Pinheiro D.G."/>
        </authorList>
    </citation>
    <scope>NUCLEOTIDE SEQUENCE</scope>
    <source>
        <strain evidence="1">USP_RPSP 00005682</strain>
        <tissue evidence="1">Whole individual</tissue>
    </source>
</reference>
<dbReference type="PANTHER" id="PTHR46145:SF4">
    <property type="entry name" value="HEPARANASE"/>
    <property type="match status" value="1"/>
</dbReference>
<proteinExistence type="predicted"/>
<dbReference type="AlphaFoldDB" id="A0A833RE34"/>
<protein>
    <submittedName>
        <fullName evidence="1">Uncharacterized protein</fullName>
    </submittedName>
</protein>